<name>A0A4Y2L6X8_ARAVE</name>
<evidence type="ECO:0000313" key="2">
    <source>
        <dbReference type="Proteomes" id="UP000499080"/>
    </source>
</evidence>
<dbReference type="Proteomes" id="UP000499080">
    <property type="component" value="Unassembled WGS sequence"/>
</dbReference>
<comment type="caution">
    <text evidence="1">The sequence shown here is derived from an EMBL/GenBank/DDBJ whole genome shotgun (WGS) entry which is preliminary data.</text>
</comment>
<dbReference type="EMBL" id="BGPR01005371">
    <property type="protein sequence ID" value="GBN09563.1"/>
    <property type="molecule type" value="Genomic_DNA"/>
</dbReference>
<dbReference type="AlphaFoldDB" id="A0A4Y2L6X8"/>
<protein>
    <submittedName>
        <fullName evidence="1">Uncharacterized protein</fullName>
    </submittedName>
</protein>
<accession>A0A4Y2L6X8</accession>
<keyword evidence="2" id="KW-1185">Reference proteome</keyword>
<gene>
    <name evidence="1" type="ORF">AVEN_143851_1</name>
</gene>
<organism evidence="1 2">
    <name type="scientific">Araneus ventricosus</name>
    <name type="common">Orbweaver spider</name>
    <name type="synonym">Epeira ventricosa</name>
    <dbReference type="NCBI Taxonomy" id="182803"/>
    <lineage>
        <taxon>Eukaryota</taxon>
        <taxon>Metazoa</taxon>
        <taxon>Ecdysozoa</taxon>
        <taxon>Arthropoda</taxon>
        <taxon>Chelicerata</taxon>
        <taxon>Arachnida</taxon>
        <taxon>Araneae</taxon>
        <taxon>Araneomorphae</taxon>
        <taxon>Entelegynae</taxon>
        <taxon>Araneoidea</taxon>
        <taxon>Araneidae</taxon>
        <taxon>Araneus</taxon>
    </lineage>
</organism>
<reference evidence="1 2" key="1">
    <citation type="journal article" date="2019" name="Sci. Rep.">
        <title>Orb-weaving spider Araneus ventricosus genome elucidates the spidroin gene catalogue.</title>
        <authorList>
            <person name="Kono N."/>
            <person name="Nakamura H."/>
            <person name="Ohtoshi R."/>
            <person name="Moran D.A.P."/>
            <person name="Shinohara A."/>
            <person name="Yoshida Y."/>
            <person name="Fujiwara M."/>
            <person name="Mori M."/>
            <person name="Tomita M."/>
            <person name="Arakawa K."/>
        </authorList>
    </citation>
    <scope>NUCLEOTIDE SEQUENCE [LARGE SCALE GENOMIC DNA]</scope>
</reference>
<proteinExistence type="predicted"/>
<evidence type="ECO:0000313" key="1">
    <source>
        <dbReference type="EMBL" id="GBN09563.1"/>
    </source>
</evidence>
<sequence>MEPLPKGSKASRRCGFGRRRITTTADNRYLLQCARRRSSLLLQEGPYPAKLCRADCMKDDCSHDDLLFVCLCPQRTSERGCIGPLNITVGHQSSGATYSLRMSLDLTSGTIPEGQ</sequence>